<feature type="region of interest" description="Disordered" evidence="1">
    <location>
        <begin position="1"/>
        <end position="30"/>
    </location>
</feature>
<gene>
    <name evidence="2" type="ORF">BSTOLATCC_MIC37808</name>
</gene>
<dbReference type="EMBL" id="CAJZBQ010000037">
    <property type="protein sequence ID" value="CAG9325062.1"/>
    <property type="molecule type" value="Genomic_DNA"/>
</dbReference>
<sequence length="194" mass="22684">MANIEITKQQTTQNDSEPSRFSARKSSASPKRRIIYPPMYKILESPNLKATLTKHLQRIPNGSSALPRDQKRLEGGWNDRFCYTFSKDNKNYPTKLREYFDSPKDFEQDNKDSFIPNVFLNTTGRIQKRSHSIVSSEKKNSNGFKNYQGKKKQRGLSMTNGKEEWKDLSTHNADRNLSRYKTFRAYFDDINKII</sequence>
<accession>A0AAU9JIX7</accession>
<proteinExistence type="predicted"/>
<keyword evidence="3" id="KW-1185">Reference proteome</keyword>
<feature type="region of interest" description="Disordered" evidence="1">
    <location>
        <begin position="134"/>
        <end position="158"/>
    </location>
</feature>
<feature type="compositionally biased region" description="Polar residues" evidence="1">
    <location>
        <begin position="1"/>
        <end position="16"/>
    </location>
</feature>
<protein>
    <submittedName>
        <fullName evidence="2">Uncharacterized protein</fullName>
    </submittedName>
</protein>
<evidence type="ECO:0000313" key="2">
    <source>
        <dbReference type="EMBL" id="CAG9325062.1"/>
    </source>
</evidence>
<dbReference type="Proteomes" id="UP001162131">
    <property type="component" value="Unassembled WGS sequence"/>
</dbReference>
<dbReference type="AlphaFoldDB" id="A0AAU9JIX7"/>
<evidence type="ECO:0000256" key="1">
    <source>
        <dbReference type="SAM" id="MobiDB-lite"/>
    </source>
</evidence>
<reference evidence="2" key="1">
    <citation type="submission" date="2021-09" db="EMBL/GenBank/DDBJ databases">
        <authorList>
            <consortium name="AG Swart"/>
            <person name="Singh M."/>
            <person name="Singh A."/>
            <person name="Seah K."/>
            <person name="Emmerich C."/>
        </authorList>
    </citation>
    <scope>NUCLEOTIDE SEQUENCE</scope>
    <source>
        <strain evidence="2">ATCC30299</strain>
    </source>
</reference>
<name>A0AAU9JIX7_9CILI</name>
<feature type="compositionally biased region" description="Low complexity" evidence="1">
    <location>
        <begin position="19"/>
        <end position="29"/>
    </location>
</feature>
<comment type="caution">
    <text evidence="2">The sequence shown here is derived from an EMBL/GenBank/DDBJ whole genome shotgun (WGS) entry which is preliminary data.</text>
</comment>
<evidence type="ECO:0000313" key="3">
    <source>
        <dbReference type="Proteomes" id="UP001162131"/>
    </source>
</evidence>
<organism evidence="2 3">
    <name type="scientific">Blepharisma stoltei</name>
    <dbReference type="NCBI Taxonomy" id="1481888"/>
    <lineage>
        <taxon>Eukaryota</taxon>
        <taxon>Sar</taxon>
        <taxon>Alveolata</taxon>
        <taxon>Ciliophora</taxon>
        <taxon>Postciliodesmatophora</taxon>
        <taxon>Heterotrichea</taxon>
        <taxon>Heterotrichida</taxon>
        <taxon>Blepharismidae</taxon>
        <taxon>Blepharisma</taxon>
    </lineage>
</organism>